<feature type="compositionally biased region" description="Basic and acidic residues" evidence="1">
    <location>
        <begin position="14"/>
        <end position="25"/>
    </location>
</feature>
<evidence type="ECO:0000256" key="1">
    <source>
        <dbReference type="SAM" id="MobiDB-lite"/>
    </source>
</evidence>
<proteinExistence type="predicted"/>
<dbReference type="EMBL" id="CADCWF010000272">
    <property type="protein sequence ID" value="CAA9572974.1"/>
    <property type="molecule type" value="Genomic_DNA"/>
</dbReference>
<name>A0A6J4V9W3_9BACT</name>
<organism evidence="2">
    <name type="scientific">uncultured Thermomicrobiales bacterium</name>
    <dbReference type="NCBI Taxonomy" id="1645740"/>
    <lineage>
        <taxon>Bacteria</taxon>
        <taxon>Pseudomonadati</taxon>
        <taxon>Thermomicrobiota</taxon>
        <taxon>Thermomicrobia</taxon>
        <taxon>Thermomicrobiales</taxon>
        <taxon>environmental samples</taxon>
    </lineage>
</organism>
<gene>
    <name evidence="2" type="ORF">AVDCRST_MAG59-3742</name>
</gene>
<accession>A0A6J4V9W3</accession>
<evidence type="ECO:0000313" key="2">
    <source>
        <dbReference type="EMBL" id="CAA9572974.1"/>
    </source>
</evidence>
<protein>
    <submittedName>
        <fullName evidence="2">Uncharacterized protein</fullName>
    </submittedName>
</protein>
<reference evidence="2" key="1">
    <citation type="submission" date="2020-02" db="EMBL/GenBank/DDBJ databases">
        <authorList>
            <person name="Meier V. D."/>
        </authorList>
    </citation>
    <scope>NUCLEOTIDE SEQUENCE</scope>
    <source>
        <strain evidence="2">AVDCRST_MAG59</strain>
    </source>
</reference>
<sequence>MGAGLQARRPAPQTHREQQGRERTTMHRSTHGRRPLAAAALACLMGVSALGNSAPPAEAAKGGSCAGFAVTAAGRTYRGDQDRRLRAAQVGETIEIRGRYVRFAVDARTFTVRDYTLTGVDSPRADKNLPIDAPTVVYESKVPDHGKTLTSAVELDLNNEGVVLRRNGGGQEVKIQAKDCAQGGLFQMEVEPGVRQINTLGPDFAYTGQPTGEERLCFTNGAFAGYDSPQAAELLGRTEQVAEWAVQSGGRIGMVIGEDAEEGGCQA</sequence>
<dbReference type="AlphaFoldDB" id="A0A6J4V9W3"/>
<feature type="region of interest" description="Disordered" evidence="1">
    <location>
        <begin position="1"/>
        <end position="33"/>
    </location>
</feature>